<dbReference type="CDD" id="cd07067">
    <property type="entry name" value="HP_PGM_like"/>
    <property type="match status" value="1"/>
</dbReference>
<keyword evidence="2" id="KW-1185">Reference proteome</keyword>
<protein>
    <recommendedName>
        <fullName evidence="3">Phosphoglycerate mutase</fullName>
    </recommendedName>
</protein>
<dbReference type="RefSeq" id="XP_002178694.1">
    <property type="nucleotide sequence ID" value="XM_002178658.1"/>
</dbReference>
<dbReference type="PANTHER" id="PTHR16469">
    <property type="entry name" value="UBIQUITIN-ASSOCIATED AND SH3 DOMAIN-CONTAINING BA-RELATED"/>
    <property type="match status" value="1"/>
</dbReference>
<dbReference type="eggNOG" id="KOG3734">
    <property type="taxonomic scope" value="Eukaryota"/>
</dbReference>
<evidence type="ECO:0000313" key="1">
    <source>
        <dbReference type="EMBL" id="EEC49392.1"/>
    </source>
</evidence>
<dbReference type="Proteomes" id="UP000000759">
    <property type="component" value="Chromosome 5"/>
</dbReference>
<proteinExistence type="predicted"/>
<dbReference type="STRING" id="556484.B7FVE8"/>
<dbReference type="KEGG" id="pti:PHATRDRAFT_34217"/>
<reference evidence="1 2" key="1">
    <citation type="journal article" date="2008" name="Nature">
        <title>The Phaeodactylum genome reveals the evolutionary history of diatom genomes.</title>
        <authorList>
            <person name="Bowler C."/>
            <person name="Allen A.E."/>
            <person name="Badger J.H."/>
            <person name="Grimwood J."/>
            <person name="Jabbari K."/>
            <person name="Kuo A."/>
            <person name="Maheswari U."/>
            <person name="Martens C."/>
            <person name="Maumus F."/>
            <person name="Otillar R.P."/>
            <person name="Rayko E."/>
            <person name="Salamov A."/>
            <person name="Vandepoele K."/>
            <person name="Beszteri B."/>
            <person name="Gruber A."/>
            <person name="Heijde M."/>
            <person name="Katinka M."/>
            <person name="Mock T."/>
            <person name="Valentin K."/>
            <person name="Verret F."/>
            <person name="Berges J.A."/>
            <person name="Brownlee C."/>
            <person name="Cadoret J.P."/>
            <person name="Chiovitti A."/>
            <person name="Choi C.J."/>
            <person name="Coesel S."/>
            <person name="De Martino A."/>
            <person name="Detter J.C."/>
            <person name="Durkin C."/>
            <person name="Falciatore A."/>
            <person name="Fournet J."/>
            <person name="Haruta M."/>
            <person name="Huysman M.J."/>
            <person name="Jenkins B.D."/>
            <person name="Jiroutova K."/>
            <person name="Jorgensen R.E."/>
            <person name="Joubert Y."/>
            <person name="Kaplan A."/>
            <person name="Kroger N."/>
            <person name="Kroth P.G."/>
            <person name="La Roche J."/>
            <person name="Lindquist E."/>
            <person name="Lommer M."/>
            <person name="Martin-Jezequel V."/>
            <person name="Lopez P.J."/>
            <person name="Lucas S."/>
            <person name="Mangogna M."/>
            <person name="McGinnis K."/>
            <person name="Medlin L.K."/>
            <person name="Montsant A."/>
            <person name="Oudot-Le Secq M.P."/>
            <person name="Napoli C."/>
            <person name="Obornik M."/>
            <person name="Parker M.S."/>
            <person name="Petit J.L."/>
            <person name="Porcel B.M."/>
            <person name="Poulsen N."/>
            <person name="Robison M."/>
            <person name="Rychlewski L."/>
            <person name="Rynearson T.A."/>
            <person name="Schmutz J."/>
            <person name="Shapiro H."/>
            <person name="Siaut M."/>
            <person name="Stanley M."/>
            <person name="Sussman M.R."/>
            <person name="Taylor A.R."/>
            <person name="Vardi A."/>
            <person name="von Dassow P."/>
            <person name="Vyverman W."/>
            <person name="Willis A."/>
            <person name="Wyrwicz L.S."/>
            <person name="Rokhsar D.S."/>
            <person name="Weissenbach J."/>
            <person name="Armbrust E.V."/>
            <person name="Green B.R."/>
            <person name="Van de Peer Y."/>
            <person name="Grigoriev I.V."/>
        </authorList>
    </citation>
    <scope>NUCLEOTIDE SEQUENCE [LARGE SCALE GENOMIC DNA]</scope>
    <source>
        <strain evidence="1 2">CCAP 1055/1</strain>
    </source>
</reference>
<dbReference type="InterPro" id="IPR051710">
    <property type="entry name" value="Phosphatase_SH3-domain"/>
</dbReference>
<sequence length="268" mass="29948">MNPHDVVIVVARHGERTDYIMRDAGENWVRTAARPWDTPLSAHGHTQGTKLGEQIASELQRLELPALTQVYSSPLLRCRQTAVAAARAFREATRRSEDSTNLSPAVLSSPLVRIEYGLSESINESWYRSWSLPESDGTWGLRPKGQSSPIPETLHPASRAPVQALLDWKTTLATQNDMDPEMDTKYASRTRLDTPYTFHPPYMEARTDQRERMRKAVEELSVAGQTILLVSHGGPVTHLYEELTGNDWNHLSPASWNEQVGGAGDQPV</sequence>
<dbReference type="Pfam" id="PF00300">
    <property type="entry name" value="His_Phos_1"/>
    <property type="match status" value="2"/>
</dbReference>
<dbReference type="AlphaFoldDB" id="B7FVE8"/>
<dbReference type="InParanoid" id="B7FVE8"/>
<dbReference type="InterPro" id="IPR029033">
    <property type="entry name" value="His_PPase_superfam"/>
</dbReference>
<dbReference type="OrthoDB" id="414418at2759"/>
<evidence type="ECO:0000313" key="2">
    <source>
        <dbReference type="Proteomes" id="UP000000759"/>
    </source>
</evidence>
<dbReference type="PANTHER" id="PTHR16469:SF27">
    <property type="entry name" value="UBIQUITIN-ASSOCIATED AND SH3 DOMAIN-CONTAINING BA-RELATED"/>
    <property type="match status" value="1"/>
</dbReference>
<dbReference type="SUPFAM" id="SSF53254">
    <property type="entry name" value="Phosphoglycerate mutase-like"/>
    <property type="match status" value="1"/>
</dbReference>
<accession>B7FVE8</accession>
<dbReference type="PaxDb" id="2850-Phatr34217"/>
<organism evidence="1 2">
    <name type="scientific">Phaeodactylum tricornutum (strain CCAP 1055/1)</name>
    <dbReference type="NCBI Taxonomy" id="556484"/>
    <lineage>
        <taxon>Eukaryota</taxon>
        <taxon>Sar</taxon>
        <taxon>Stramenopiles</taxon>
        <taxon>Ochrophyta</taxon>
        <taxon>Bacillariophyta</taxon>
        <taxon>Bacillariophyceae</taxon>
        <taxon>Bacillariophycidae</taxon>
        <taxon>Naviculales</taxon>
        <taxon>Phaeodactylaceae</taxon>
        <taxon>Phaeodactylum</taxon>
    </lineage>
</organism>
<dbReference type="SMART" id="SM00855">
    <property type="entry name" value="PGAM"/>
    <property type="match status" value="1"/>
</dbReference>
<reference evidence="2" key="2">
    <citation type="submission" date="2008-08" db="EMBL/GenBank/DDBJ databases">
        <authorList>
            <consortium name="Diatom Consortium"/>
            <person name="Grigoriev I."/>
            <person name="Grimwood J."/>
            <person name="Kuo A."/>
            <person name="Otillar R.P."/>
            <person name="Salamov A."/>
            <person name="Detter J.C."/>
            <person name="Lindquist E."/>
            <person name="Shapiro H."/>
            <person name="Lucas S."/>
            <person name="Glavina del Rio T."/>
            <person name="Pitluck S."/>
            <person name="Rokhsar D."/>
            <person name="Bowler C."/>
        </authorList>
    </citation>
    <scope>GENOME REANNOTATION</scope>
    <source>
        <strain evidence="2">CCAP 1055/1</strain>
    </source>
</reference>
<gene>
    <name evidence="1" type="ORF">PHATRDRAFT_34217</name>
</gene>
<evidence type="ECO:0008006" key="3">
    <source>
        <dbReference type="Google" id="ProtNLM"/>
    </source>
</evidence>
<name>B7FVE8_PHATC</name>
<dbReference type="GeneID" id="7199706"/>
<dbReference type="HOGENOM" id="CLU_886894_0_0_1"/>
<dbReference type="InterPro" id="IPR013078">
    <property type="entry name" value="His_Pase_superF_clade-1"/>
</dbReference>
<dbReference type="EMBL" id="CM000608">
    <property type="protein sequence ID" value="EEC49392.1"/>
    <property type="molecule type" value="Genomic_DNA"/>
</dbReference>
<dbReference type="Gene3D" id="3.40.50.1240">
    <property type="entry name" value="Phosphoglycerate mutase-like"/>
    <property type="match status" value="1"/>
</dbReference>